<keyword evidence="5" id="KW-0597">Phosphoprotein</keyword>
<name>A0ABS2SU70_9BACI</name>
<organism evidence="20 21">
    <name type="scientific">Shouchella xiaoxiensis</name>
    <dbReference type="NCBI Taxonomy" id="766895"/>
    <lineage>
        <taxon>Bacteria</taxon>
        <taxon>Bacillati</taxon>
        <taxon>Bacillota</taxon>
        <taxon>Bacilli</taxon>
        <taxon>Bacillales</taxon>
        <taxon>Bacillaceae</taxon>
        <taxon>Shouchella</taxon>
    </lineage>
</organism>
<evidence type="ECO:0000256" key="17">
    <source>
        <dbReference type="SAM" id="Phobius"/>
    </source>
</evidence>
<comment type="caution">
    <text evidence="20">The sequence shown here is derived from an EMBL/GenBank/DDBJ whole genome shotgun (WGS) entry which is preliminary data.</text>
</comment>
<dbReference type="Gene3D" id="6.10.340.10">
    <property type="match status" value="1"/>
</dbReference>
<keyword evidence="4" id="KW-1003">Cell membrane</keyword>
<evidence type="ECO:0000256" key="11">
    <source>
        <dbReference type="ARBA" id="ARBA00022989"/>
    </source>
</evidence>
<feature type="transmembrane region" description="Helical" evidence="17">
    <location>
        <begin position="6"/>
        <end position="26"/>
    </location>
</feature>
<dbReference type="SMART" id="SM00304">
    <property type="entry name" value="HAMP"/>
    <property type="match status" value="1"/>
</dbReference>
<dbReference type="Gene3D" id="1.10.287.130">
    <property type="match status" value="1"/>
</dbReference>
<evidence type="ECO:0000259" key="19">
    <source>
        <dbReference type="PROSITE" id="PS50885"/>
    </source>
</evidence>
<evidence type="ECO:0000256" key="8">
    <source>
        <dbReference type="ARBA" id="ARBA00022741"/>
    </source>
</evidence>
<keyword evidence="12" id="KW-0902">Two-component regulatory system</keyword>
<dbReference type="PROSITE" id="PS50885">
    <property type="entry name" value="HAMP"/>
    <property type="match status" value="1"/>
</dbReference>
<comment type="subcellular location">
    <subcellularLocation>
        <location evidence="2">Cell membrane</location>
        <topology evidence="2">Multi-pass membrane protein</topology>
    </subcellularLocation>
</comment>
<dbReference type="PANTHER" id="PTHR45528">
    <property type="entry name" value="SENSOR HISTIDINE KINASE CPXA"/>
    <property type="match status" value="1"/>
</dbReference>
<evidence type="ECO:0000256" key="3">
    <source>
        <dbReference type="ARBA" id="ARBA00012438"/>
    </source>
</evidence>
<dbReference type="GO" id="GO:0016301">
    <property type="term" value="F:kinase activity"/>
    <property type="evidence" value="ECO:0007669"/>
    <property type="project" value="UniProtKB-KW"/>
</dbReference>
<dbReference type="InterPro" id="IPR050398">
    <property type="entry name" value="HssS/ArlS-like"/>
</dbReference>
<keyword evidence="13" id="KW-0843">Virulence</keyword>
<dbReference type="CDD" id="cd00082">
    <property type="entry name" value="HisKA"/>
    <property type="match status" value="1"/>
</dbReference>
<evidence type="ECO:0000256" key="10">
    <source>
        <dbReference type="ARBA" id="ARBA00022840"/>
    </source>
</evidence>
<dbReference type="InterPro" id="IPR005467">
    <property type="entry name" value="His_kinase_dom"/>
</dbReference>
<dbReference type="InterPro" id="IPR004358">
    <property type="entry name" value="Sig_transdc_His_kin-like_C"/>
</dbReference>
<dbReference type="EC" id="2.7.13.3" evidence="3"/>
<evidence type="ECO:0000256" key="16">
    <source>
        <dbReference type="ARBA" id="ARBA00040841"/>
    </source>
</evidence>
<evidence type="ECO:0000256" key="4">
    <source>
        <dbReference type="ARBA" id="ARBA00022475"/>
    </source>
</evidence>
<evidence type="ECO:0000256" key="13">
    <source>
        <dbReference type="ARBA" id="ARBA00023026"/>
    </source>
</evidence>
<evidence type="ECO:0000259" key="18">
    <source>
        <dbReference type="PROSITE" id="PS50109"/>
    </source>
</evidence>
<reference evidence="20" key="1">
    <citation type="submission" date="2021-01" db="EMBL/GenBank/DDBJ databases">
        <title>Genomic Encyclopedia of Type Strains, Phase IV (KMG-IV): sequencing the most valuable type-strain genomes for metagenomic binning, comparative biology and taxonomic classification.</title>
        <authorList>
            <person name="Goeker M."/>
        </authorList>
    </citation>
    <scope>NUCLEOTIDE SEQUENCE</scope>
    <source>
        <strain evidence="20">DSM 21943</strain>
    </source>
</reference>
<evidence type="ECO:0000256" key="5">
    <source>
        <dbReference type="ARBA" id="ARBA00022553"/>
    </source>
</evidence>
<dbReference type="PROSITE" id="PS50109">
    <property type="entry name" value="HIS_KIN"/>
    <property type="match status" value="1"/>
</dbReference>
<evidence type="ECO:0000313" key="20">
    <source>
        <dbReference type="EMBL" id="MBM7838726.1"/>
    </source>
</evidence>
<dbReference type="PRINTS" id="PR00344">
    <property type="entry name" value="BCTRLSENSOR"/>
</dbReference>
<keyword evidence="9 20" id="KW-0418">Kinase</keyword>
<comment type="catalytic activity">
    <reaction evidence="1">
        <text>ATP + protein L-histidine = ADP + protein N-phospho-L-histidine.</text>
        <dbReference type="EC" id="2.7.13.3"/>
    </reaction>
</comment>
<dbReference type="Pfam" id="PF00512">
    <property type="entry name" value="HisKA"/>
    <property type="match status" value="1"/>
</dbReference>
<gene>
    <name evidence="20" type="ORF">JOC54_001985</name>
</gene>
<accession>A0ABS2SU70</accession>
<dbReference type="SMART" id="SM00388">
    <property type="entry name" value="HisKA"/>
    <property type="match status" value="1"/>
</dbReference>
<keyword evidence="14 17" id="KW-0472">Membrane</keyword>
<evidence type="ECO:0000256" key="1">
    <source>
        <dbReference type="ARBA" id="ARBA00000085"/>
    </source>
</evidence>
<keyword evidence="11 17" id="KW-1133">Transmembrane helix</keyword>
<evidence type="ECO:0000256" key="2">
    <source>
        <dbReference type="ARBA" id="ARBA00004651"/>
    </source>
</evidence>
<feature type="domain" description="HAMP" evidence="19">
    <location>
        <begin position="185"/>
        <end position="237"/>
    </location>
</feature>
<dbReference type="InterPro" id="IPR036890">
    <property type="entry name" value="HATPase_C_sf"/>
</dbReference>
<evidence type="ECO:0000256" key="9">
    <source>
        <dbReference type="ARBA" id="ARBA00022777"/>
    </source>
</evidence>
<evidence type="ECO:0000256" key="12">
    <source>
        <dbReference type="ARBA" id="ARBA00023012"/>
    </source>
</evidence>
<dbReference type="InterPro" id="IPR003660">
    <property type="entry name" value="HAMP_dom"/>
</dbReference>
<evidence type="ECO:0000256" key="15">
    <source>
        <dbReference type="ARBA" id="ARBA00037219"/>
    </source>
</evidence>
<dbReference type="PANTHER" id="PTHR45528:SF11">
    <property type="entry name" value="HISTIDINE KINASE"/>
    <property type="match status" value="1"/>
</dbReference>
<dbReference type="SUPFAM" id="SSF55874">
    <property type="entry name" value="ATPase domain of HSP90 chaperone/DNA topoisomerase II/histidine kinase"/>
    <property type="match status" value="1"/>
</dbReference>
<keyword evidence="10" id="KW-0067">ATP-binding</keyword>
<dbReference type="Gene3D" id="3.30.565.10">
    <property type="entry name" value="Histidine kinase-like ATPase, C-terminal domain"/>
    <property type="match status" value="1"/>
</dbReference>
<proteinExistence type="predicted"/>
<dbReference type="CDD" id="cd06225">
    <property type="entry name" value="HAMP"/>
    <property type="match status" value="1"/>
</dbReference>
<dbReference type="SMART" id="SM00387">
    <property type="entry name" value="HATPase_c"/>
    <property type="match status" value="1"/>
</dbReference>
<dbReference type="InterPro" id="IPR036097">
    <property type="entry name" value="HisK_dim/P_sf"/>
</dbReference>
<dbReference type="CDD" id="cd00075">
    <property type="entry name" value="HATPase"/>
    <property type="match status" value="1"/>
</dbReference>
<evidence type="ECO:0000256" key="14">
    <source>
        <dbReference type="ARBA" id="ARBA00023136"/>
    </source>
</evidence>
<dbReference type="Proteomes" id="UP001179280">
    <property type="component" value="Unassembled WGS sequence"/>
</dbReference>
<dbReference type="EMBL" id="JAFBCV010000005">
    <property type="protein sequence ID" value="MBM7838726.1"/>
    <property type="molecule type" value="Genomic_DNA"/>
</dbReference>
<evidence type="ECO:0000313" key="21">
    <source>
        <dbReference type="Proteomes" id="UP001179280"/>
    </source>
</evidence>
<keyword evidence="7 17" id="KW-0812">Transmembrane</keyword>
<dbReference type="Pfam" id="PF02518">
    <property type="entry name" value="HATPase_c"/>
    <property type="match status" value="1"/>
</dbReference>
<sequence length="458" mass="51691">MKTLYVRIVLTTLAVMALSSLVSFLLTNVYYQLYLKPENAERLTEIATEVQTFVSATDVEAELYLTHLGELGYQLAIFDEQSLKPVFYGEAFREQTLQASNVQEVLAGGTYSGVSKNEGQLFVTGFFNNELSNSIGVPITINNETYALFIRPSIEQQLGEFREFLAILITFIILFSILLVFVSTRYIVSPIEQLTRATKRLSKVQFDVVLPTNRKDEIGQLALQFSKMMKEWQQLEGMRQEFVANVSHEIQSPLTTIQGMTTALADKDLSIKQKAYYLEQINLESKRLSSLSRQLLTLASLENSGPEMSEVSLNQQWKEVFQATAFKWREKELYIESDLPSLEVSADAQLLYQVWLNLFTNALKFSHHGGTISIEGRRTSSHTEIKITDNGQGISEAAQPYIFERFFKEDQARTSEKSNNGLGLAIVAKIVKLHGGTIDVTSEKGKGAMFIVRLPHEK</sequence>
<dbReference type="SUPFAM" id="SSF158472">
    <property type="entry name" value="HAMP domain-like"/>
    <property type="match status" value="1"/>
</dbReference>
<comment type="function">
    <text evidence="15">Member of the two-component regulatory system HssS/HssR involved in intracellular heme homeostasis and tempering of staphylococcal virulence. HssS functions as a heme sensor histidine kinase which is autophosphorylated at a histidine residue and transfers its phosphate group to an aspartate residue of HssR. HssR/HssS activates the expression of hrtAB, an efflux pump, in response to extracellular heme, hemin, hemoglobin or blood.</text>
</comment>
<feature type="transmembrane region" description="Helical" evidence="17">
    <location>
        <begin position="164"/>
        <end position="188"/>
    </location>
</feature>
<dbReference type="InterPro" id="IPR003661">
    <property type="entry name" value="HisK_dim/P_dom"/>
</dbReference>
<keyword evidence="21" id="KW-1185">Reference proteome</keyword>
<dbReference type="InterPro" id="IPR003594">
    <property type="entry name" value="HATPase_dom"/>
</dbReference>
<evidence type="ECO:0000256" key="7">
    <source>
        <dbReference type="ARBA" id="ARBA00022692"/>
    </source>
</evidence>
<dbReference type="RefSeq" id="WP_204465968.1">
    <property type="nucleotide sequence ID" value="NZ_JAFBCV010000005.1"/>
</dbReference>
<evidence type="ECO:0000256" key="6">
    <source>
        <dbReference type="ARBA" id="ARBA00022679"/>
    </source>
</evidence>
<keyword evidence="6" id="KW-0808">Transferase</keyword>
<dbReference type="Pfam" id="PF00672">
    <property type="entry name" value="HAMP"/>
    <property type="match status" value="1"/>
</dbReference>
<protein>
    <recommendedName>
        <fullName evidence="16">Heme sensor protein HssS</fullName>
        <ecNumber evidence="3">2.7.13.3</ecNumber>
    </recommendedName>
</protein>
<dbReference type="SUPFAM" id="SSF47384">
    <property type="entry name" value="Homodimeric domain of signal transducing histidine kinase"/>
    <property type="match status" value="1"/>
</dbReference>
<feature type="domain" description="Histidine kinase" evidence="18">
    <location>
        <begin position="245"/>
        <end position="458"/>
    </location>
</feature>
<keyword evidence="8" id="KW-0547">Nucleotide-binding</keyword>